<protein>
    <submittedName>
        <fullName evidence="2">SchA/CurD-like domain-containing protein</fullName>
    </submittedName>
</protein>
<dbReference type="AlphaFoldDB" id="A0AB39NKU8"/>
<sequence length="131" mass="14580">MPYAAITYRVKPGHEEEIAEIFAHFRRVDTPDFTGEDGDRAGRLLGTGVFIKDDVVVRVIHYEGDFEAIGRHMSQQKGVHILESKLAPYLAEARTTDTTTPEGFAEHFRQSTMRTVAQLTVESHPAGAGRP</sequence>
<feature type="domain" description="SchA/CurD-like" evidence="1">
    <location>
        <begin position="1"/>
        <end position="120"/>
    </location>
</feature>
<name>A0AB39NKU8_9ACTN</name>
<evidence type="ECO:0000259" key="1">
    <source>
        <dbReference type="Pfam" id="PF04486"/>
    </source>
</evidence>
<gene>
    <name evidence="2" type="ORF">AB5J48_09205</name>
</gene>
<accession>A0AB39NKU8</accession>
<reference evidence="2" key="1">
    <citation type="submission" date="2024-07" db="EMBL/GenBank/DDBJ databases">
        <authorList>
            <person name="Yu S.T."/>
        </authorList>
    </citation>
    <scope>NUCLEOTIDE SEQUENCE</scope>
    <source>
        <strain evidence="2">R17</strain>
    </source>
</reference>
<dbReference type="InterPro" id="IPR007575">
    <property type="entry name" value="SchA_CurD-like"/>
</dbReference>
<proteinExistence type="predicted"/>
<organism evidence="2">
    <name type="scientific">Streptomyces sp. R17</name>
    <dbReference type="NCBI Taxonomy" id="3238626"/>
    <lineage>
        <taxon>Bacteria</taxon>
        <taxon>Bacillati</taxon>
        <taxon>Actinomycetota</taxon>
        <taxon>Actinomycetes</taxon>
        <taxon>Kitasatosporales</taxon>
        <taxon>Streptomycetaceae</taxon>
        <taxon>Streptomyces</taxon>
    </lineage>
</organism>
<evidence type="ECO:0000313" key="2">
    <source>
        <dbReference type="EMBL" id="XDQ18320.1"/>
    </source>
</evidence>
<dbReference type="EMBL" id="CP163433">
    <property type="protein sequence ID" value="XDQ18320.1"/>
    <property type="molecule type" value="Genomic_DNA"/>
</dbReference>
<dbReference type="GeneID" id="303244648"/>
<dbReference type="Pfam" id="PF04486">
    <property type="entry name" value="SchA_CurD"/>
    <property type="match status" value="1"/>
</dbReference>
<dbReference type="RefSeq" id="WP_086681950.1">
    <property type="nucleotide sequence ID" value="NZ_CP163433.1"/>
</dbReference>